<name>A0ACB9AHI4_CICIN</name>
<dbReference type="Proteomes" id="UP001055811">
    <property type="component" value="Linkage Group LG07"/>
</dbReference>
<accession>A0ACB9AHI4</accession>
<dbReference type="EMBL" id="CM042015">
    <property type="protein sequence ID" value="KAI3709430.1"/>
    <property type="molecule type" value="Genomic_DNA"/>
</dbReference>
<organism evidence="1 2">
    <name type="scientific">Cichorium intybus</name>
    <name type="common">Chicory</name>
    <dbReference type="NCBI Taxonomy" id="13427"/>
    <lineage>
        <taxon>Eukaryota</taxon>
        <taxon>Viridiplantae</taxon>
        <taxon>Streptophyta</taxon>
        <taxon>Embryophyta</taxon>
        <taxon>Tracheophyta</taxon>
        <taxon>Spermatophyta</taxon>
        <taxon>Magnoliopsida</taxon>
        <taxon>eudicotyledons</taxon>
        <taxon>Gunneridae</taxon>
        <taxon>Pentapetalae</taxon>
        <taxon>asterids</taxon>
        <taxon>campanulids</taxon>
        <taxon>Asterales</taxon>
        <taxon>Asteraceae</taxon>
        <taxon>Cichorioideae</taxon>
        <taxon>Cichorieae</taxon>
        <taxon>Cichoriinae</taxon>
        <taxon>Cichorium</taxon>
    </lineage>
</organism>
<comment type="caution">
    <text evidence="1">The sequence shown here is derived from an EMBL/GenBank/DDBJ whole genome shotgun (WGS) entry which is preliminary data.</text>
</comment>
<protein>
    <submittedName>
        <fullName evidence="1">Uncharacterized protein</fullName>
    </submittedName>
</protein>
<reference evidence="2" key="1">
    <citation type="journal article" date="2022" name="Mol. Ecol. Resour.">
        <title>The genomes of chicory, endive, great burdock and yacon provide insights into Asteraceae palaeo-polyploidization history and plant inulin production.</title>
        <authorList>
            <person name="Fan W."/>
            <person name="Wang S."/>
            <person name="Wang H."/>
            <person name="Wang A."/>
            <person name="Jiang F."/>
            <person name="Liu H."/>
            <person name="Zhao H."/>
            <person name="Xu D."/>
            <person name="Zhang Y."/>
        </authorList>
    </citation>
    <scope>NUCLEOTIDE SEQUENCE [LARGE SCALE GENOMIC DNA]</scope>
    <source>
        <strain evidence="2">cv. Punajuju</strain>
    </source>
</reference>
<keyword evidence="2" id="KW-1185">Reference proteome</keyword>
<evidence type="ECO:0000313" key="1">
    <source>
        <dbReference type="EMBL" id="KAI3709430.1"/>
    </source>
</evidence>
<evidence type="ECO:0000313" key="2">
    <source>
        <dbReference type="Proteomes" id="UP001055811"/>
    </source>
</evidence>
<sequence length="144" mass="15698">MAGASVAPATANSSLKLHQTVLRTKKLEVRKRVQAQLGRIEEETKSLATIPEIHTTGTASSTEGFPLIDVGAVLLYDICYQVSGKKSLHMLKVKILSSFSLKELLRLCQKIGKDATLDDPAFRKGAHLEQREKLGLNTTPTKGD</sequence>
<gene>
    <name evidence="1" type="ORF">L2E82_39192</name>
</gene>
<proteinExistence type="predicted"/>
<reference evidence="1 2" key="2">
    <citation type="journal article" date="2022" name="Mol. Ecol. Resour.">
        <title>The genomes of chicory, endive, great burdock and yacon provide insights into Asteraceae paleo-polyploidization history and plant inulin production.</title>
        <authorList>
            <person name="Fan W."/>
            <person name="Wang S."/>
            <person name="Wang H."/>
            <person name="Wang A."/>
            <person name="Jiang F."/>
            <person name="Liu H."/>
            <person name="Zhao H."/>
            <person name="Xu D."/>
            <person name="Zhang Y."/>
        </authorList>
    </citation>
    <scope>NUCLEOTIDE SEQUENCE [LARGE SCALE GENOMIC DNA]</scope>
    <source>
        <strain evidence="2">cv. Punajuju</strain>
        <tissue evidence="1">Leaves</tissue>
    </source>
</reference>